<dbReference type="PANTHER" id="PTHR31362">
    <property type="entry name" value="GLYCOSYLTRANSFERASE STELLO1-RELATED"/>
    <property type="match status" value="1"/>
</dbReference>
<sequence length="241" mass="26957">AFRELPREELRFAGIRRSDLKALRDEKTCDRWIVVTSIFQPSPATRKLGELTKQGWCYVVVADKNGPKDYDDVEGVTYLTVERQRALHFHIMDHLPWRHFGRKNVGFLYAIAHGAKIIYDTDDDNRLKEARIPILGLDDLGREDGLAINVSRPDVETLGHGLQLVVNSGMVVYTVGVCCFSVGLFSQVLHTAKYASFRNAGVQSAKMKSMCTNIRALGHASDSGADHNLFFFSARAGRCPS</sequence>
<dbReference type="EMBL" id="CAJNJA010039945">
    <property type="protein sequence ID" value="CAE7761414.1"/>
    <property type="molecule type" value="Genomic_DNA"/>
</dbReference>
<evidence type="ECO:0000313" key="2">
    <source>
        <dbReference type="Proteomes" id="UP000601435"/>
    </source>
</evidence>
<keyword evidence="2" id="KW-1185">Reference proteome</keyword>
<dbReference type="PANTHER" id="PTHR31362:SF0">
    <property type="entry name" value="EXOSTOSIN DOMAIN-CONTAINING PROTEIN-RELATED"/>
    <property type="match status" value="1"/>
</dbReference>
<comment type="caution">
    <text evidence="1">The sequence shown here is derived from an EMBL/GenBank/DDBJ whole genome shotgun (WGS) entry which is preliminary data.</text>
</comment>
<name>A0A812Y0Y4_9DINO</name>
<protein>
    <submittedName>
        <fullName evidence="1">STL1 protein</fullName>
    </submittedName>
</protein>
<dbReference type="OrthoDB" id="408493at2759"/>
<organism evidence="1 2">
    <name type="scientific">Symbiodinium necroappetens</name>
    <dbReference type="NCBI Taxonomy" id="1628268"/>
    <lineage>
        <taxon>Eukaryota</taxon>
        <taxon>Sar</taxon>
        <taxon>Alveolata</taxon>
        <taxon>Dinophyceae</taxon>
        <taxon>Suessiales</taxon>
        <taxon>Symbiodiniaceae</taxon>
        <taxon>Symbiodinium</taxon>
    </lineage>
</organism>
<reference evidence="1" key="1">
    <citation type="submission" date="2021-02" db="EMBL/GenBank/DDBJ databases">
        <authorList>
            <person name="Dougan E. K."/>
            <person name="Rhodes N."/>
            <person name="Thang M."/>
            <person name="Chan C."/>
        </authorList>
    </citation>
    <scope>NUCLEOTIDE SEQUENCE</scope>
</reference>
<dbReference type="AlphaFoldDB" id="A0A812Y0Y4"/>
<evidence type="ECO:0000313" key="1">
    <source>
        <dbReference type="EMBL" id="CAE7761414.1"/>
    </source>
</evidence>
<feature type="non-terminal residue" evidence="1">
    <location>
        <position position="1"/>
    </location>
</feature>
<accession>A0A812Y0Y4</accession>
<dbReference type="Proteomes" id="UP000601435">
    <property type="component" value="Unassembled WGS sequence"/>
</dbReference>
<proteinExistence type="predicted"/>
<dbReference type="InterPro" id="IPR005049">
    <property type="entry name" value="STL-like"/>
</dbReference>
<gene>
    <name evidence="1" type="primary">STL1</name>
    <name evidence="1" type="ORF">SNEC2469_LOCUS22157</name>
</gene>